<organism evidence="4 5">
    <name type="scientific">Paramagnetospirillum magneticum (strain ATCC 700264 / AMB-1)</name>
    <name type="common">Magnetospirillum magneticum</name>
    <dbReference type="NCBI Taxonomy" id="342108"/>
    <lineage>
        <taxon>Bacteria</taxon>
        <taxon>Pseudomonadati</taxon>
        <taxon>Pseudomonadota</taxon>
        <taxon>Alphaproteobacteria</taxon>
        <taxon>Rhodospirillales</taxon>
        <taxon>Magnetospirillaceae</taxon>
        <taxon>Paramagnetospirillum</taxon>
    </lineage>
</organism>
<dbReference type="PANTHER" id="PTHR33937">
    <property type="entry name" value="IRON-MOLYBDENUM PROTEIN-RELATED-RELATED"/>
    <property type="match status" value="1"/>
</dbReference>
<sequence>MKVAIATQDLTRVDAHFGWARHLMLYEIDEEGYRFLDLASFPAGKQDGDHSKLACRLAAMEGCQLVFVAEIGTDGEFGLARLRVTPIRKFAGQPVALALESLRDGMRGQLPPWLRQAEQKYRRENIDG</sequence>
<dbReference type="InterPro" id="IPR036105">
    <property type="entry name" value="DiNase_FeMo-co_biosyn_sf"/>
</dbReference>
<dbReference type="HOGENOM" id="CLU_104194_3_0_5"/>
<evidence type="ECO:0000313" key="5">
    <source>
        <dbReference type="Proteomes" id="UP000007058"/>
    </source>
</evidence>
<dbReference type="AlphaFoldDB" id="Q2W319"/>
<dbReference type="Pfam" id="PF02579">
    <property type="entry name" value="Nitro_FeMo-Co"/>
    <property type="match status" value="1"/>
</dbReference>
<evidence type="ECO:0000259" key="3">
    <source>
        <dbReference type="Pfam" id="PF02579"/>
    </source>
</evidence>
<dbReference type="Proteomes" id="UP000007058">
    <property type="component" value="Chromosome"/>
</dbReference>
<dbReference type="InterPro" id="IPR003731">
    <property type="entry name" value="Di-Nase_FeMo-co_biosynth"/>
</dbReference>
<dbReference type="Gene3D" id="3.30.420.130">
    <property type="entry name" value="Dinitrogenase iron-molybdenum cofactor biosynthesis domain"/>
    <property type="match status" value="1"/>
</dbReference>
<keyword evidence="2" id="KW-0535">Nitrogen fixation</keyword>
<dbReference type="PANTHER" id="PTHR33937:SF1">
    <property type="entry name" value="IRON-MOLIBDENUM COFACTOR PROCESSING PROTEIN"/>
    <property type="match status" value="1"/>
</dbReference>
<name>Q2W319_PARM1</name>
<comment type="similarity">
    <text evidence="1">Belongs to the NifX/NifY family.</text>
</comment>
<dbReference type="OrthoDB" id="9797941at2"/>
<dbReference type="KEGG" id="mag:amb2952"/>
<evidence type="ECO:0000256" key="1">
    <source>
        <dbReference type="ARBA" id="ARBA00010285"/>
    </source>
</evidence>
<keyword evidence="5" id="KW-1185">Reference proteome</keyword>
<dbReference type="InterPro" id="IPR034169">
    <property type="entry name" value="NifX-like"/>
</dbReference>
<dbReference type="InterPro" id="IPR051840">
    <property type="entry name" value="NifX/NifY_domain"/>
</dbReference>
<dbReference type="STRING" id="342108.amb2952"/>
<reference evidence="4 5" key="1">
    <citation type="journal article" date="2005" name="DNA Res.">
        <title>Complete genome sequence of the facultative anaerobic magnetotactic bacterium Magnetospirillum sp. strain AMB-1.</title>
        <authorList>
            <person name="Matsunaga T."/>
            <person name="Okamura Y."/>
            <person name="Fukuda Y."/>
            <person name="Wahyudi A.T."/>
            <person name="Murase Y."/>
            <person name="Takeyama H."/>
        </authorList>
    </citation>
    <scope>NUCLEOTIDE SEQUENCE [LARGE SCALE GENOMIC DNA]</scope>
    <source>
        <strain evidence="5">ATCC 700264 / AMB-1</strain>
    </source>
</reference>
<proteinExistence type="inferred from homology"/>
<evidence type="ECO:0000256" key="2">
    <source>
        <dbReference type="ARBA" id="ARBA00023231"/>
    </source>
</evidence>
<dbReference type="RefSeq" id="WP_011385329.1">
    <property type="nucleotide sequence ID" value="NC_007626.1"/>
</dbReference>
<dbReference type="SUPFAM" id="SSF53146">
    <property type="entry name" value="Nitrogenase accessory factor-like"/>
    <property type="match status" value="1"/>
</dbReference>
<evidence type="ECO:0000313" key="4">
    <source>
        <dbReference type="EMBL" id="BAE51756.1"/>
    </source>
</evidence>
<dbReference type="EMBL" id="AP007255">
    <property type="protein sequence ID" value="BAE51756.1"/>
    <property type="molecule type" value="Genomic_DNA"/>
</dbReference>
<gene>
    <name evidence="4" type="ordered locus">amb2952</name>
</gene>
<protein>
    <submittedName>
        <fullName evidence="4">NifX protein</fullName>
    </submittedName>
</protein>
<accession>Q2W319</accession>
<feature type="domain" description="Dinitrogenase iron-molybdenum cofactor biosynthesis" evidence="3">
    <location>
        <begin position="11"/>
        <end position="102"/>
    </location>
</feature>
<dbReference type="CDD" id="cd00853">
    <property type="entry name" value="NifX"/>
    <property type="match status" value="1"/>
</dbReference>